<dbReference type="Proteomes" id="UP000070529">
    <property type="component" value="Unassembled WGS sequence"/>
</dbReference>
<evidence type="ECO:0000313" key="1">
    <source>
        <dbReference type="EMBL" id="KXF81210.1"/>
    </source>
</evidence>
<dbReference type="RefSeq" id="WP_067415649.1">
    <property type="nucleotide sequence ID" value="NZ_LNTY01000034.1"/>
</dbReference>
<dbReference type="AlphaFoldDB" id="A0A135I6Y1"/>
<accession>A0A135I6Y1</accession>
<evidence type="ECO:0000313" key="2">
    <source>
        <dbReference type="Proteomes" id="UP000070529"/>
    </source>
</evidence>
<gene>
    <name evidence="1" type="ORF">ATN88_00100</name>
</gene>
<proteinExistence type="predicted"/>
<name>A0A135I6Y1_9GAMM</name>
<protein>
    <submittedName>
        <fullName evidence="1">Uncharacterized protein</fullName>
    </submittedName>
</protein>
<comment type="caution">
    <text evidence="1">The sequence shown here is derived from an EMBL/GenBank/DDBJ whole genome shotgun (WGS) entry which is preliminary data.</text>
</comment>
<keyword evidence="2" id="KW-1185">Reference proteome</keyword>
<sequence>MDYQTLKASANRHQVLAARLEQVLAMAGQDGGIKLDMKSLTKLVTTRDLASVGLPADFLDELREFFALSKTHCDVVKSVANHMEQQHHVESHG</sequence>
<dbReference type="EMBL" id="LNTY01000034">
    <property type="protein sequence ID" value="KXF81210.1"/>
    <property type="molecule type" value="Genomic_DNA"/>
</dbReference>
<organism evidence="1 2">
    <name type="scientific">Enterovibrio coralii</name>
    <dbReference type="NCBI Taxonomy" id="294935"/>
    <lineage>
        <taxon>Bacteria</taxon>
        <taxon>Pseudomonadati</taxon>
        <taxon>Pseudomonadota</taxon>
        <taxon>Gammaproteobacteria</taxon>
        <taxon>Vibrionales</taxon>
        <taxon>Vibrionaceae</taxon>
        <taxon>Enterovibrio</taxon>
    </lineage>
</organism>
<dbReference type="STRING" id="294935.ATN88_00100"/>
<reference evidence="1 2" key="1">
    <citation type="submission" date="2015-11" db="EMBL/GenBank/DDBJ databases">
        <title>Genomic Taxonomy of the Vibrionaceae.</title>
        <authorList>
            <person name="Gomez-Gil B."/>
            <person name="Enciso-Ibarra J."/>
        </authorList>
    </citation>
    <scope>NUCLEOTIDE SEQUENCE [LARGE SCALE GENOMIC DNA]</scope>
    <source>
        <strain evidence="1 2">CAIM 912</strain>
    </source>
</reference>